<accession>A0A0W0G1R7</accession>
<reference evidence="1 2" key="1">
    <citation type="submission" date="2015-12" db="EMBL/GenBank/DDBJ databases">
        <title>Draft genome sequence of Moniliophthora roreri, the causal agent of frosty pod rot of cacao.</title>
        <authorList>
            <person name="Aime M.C."/>
            <person name="Diaz-Valderrama J.R."/>
            <person name="Kijpornyongpan T."/>
            <person name="Phillips-Mora W."/>
        </authorList>
    </citation>
    <scope>NUCLEOTIDE SEQUENCE [LARGE SCALE GENOMIC DNA]</scope>
    <source>
        <strain evidence="1 2">MCA 2952</strain>
    </source>
</reference>
<evidence type="ECO:0000313" key="2">
    <source>
        <dbReference type="Proteomes" id="UP000054988"/>
    </source>
</evidence>
<gene>
    <name evidence="1" type="ORF">WG66_4906</name>
</gene>
<comment type="caution">
    <text evidence="1">The sequence shown here is derived from an EMBL/GenBank/DDBJ whole genome shotgun (WGS) entry which is preliminary data.</text>
</comment>
<dbReference type="EMBL" id="LATX01001326">
    <property type="protein sequence ID" value="KTB42513.1"/>
    <property type="molecule type" value="Genomic_DNA"/>
</dbReference>
<proteinExistence type="predicted"/>
<name>A0A0W0G1R7_MONRR</name>
<evidence type="ECO:0000313" key="1">
    <source>
        <dbReference type="EMBL" id="KTB42513.1"/>
    </source>
</evidence>
<protein>
    <submittedName>
        <fullName evidence="1">Uncharacterized protein</fullName>
    </submittedName>
</protein>
<sequence length="58" mass="6389">MLVAARTSKAFTSPKVLAFGPELQLPLSSWSSLLDIMLPTFGQAIPRGFRWSPWDPTA</sequence>
<dbReference type="AlphaFoldDB" id="A0A0W0G1R7"/>
<dbReference type="Proteomes" id="UP000054988">
    <property type="component" value="Unassembled WGS sequence"/>
</dbReference>
<organism evidence="1 2">
    <name type="scientific">Moniliophthora roreri</name>
    <name type="common">Frosty pod rot fungus</name>
    <name type="synonym">Monilia roreri</name>
    <dbReference type="NCBI Taxonomy" id="221103"/>
    <lineage>
        <taxon>Eukaryota</taxon>
        <taxon>Fungi</taxon>
        <taxon>Dikarya</taxon>
        <taxon>Basidiomycota</taxon>
        <taxon>Agaricomycotina</taxon>
        <taxon>Agaricomycetes</taxon>
        <taxon>Agaricomycetidae</taxon>
        <taxon>Agaricales</taxon>
        <taxon>Marasmiineae</taxon>
        <taxon>Marasmiaceae</taxon>
        <taxon>Moniliophthora</taxon>
    </lineage>
</organism>